<dbReference type="InterPro" id="IPR012504">
    <property type="entry name" value="Spore_YabP"/>
</dbReference>
<keyword evidence="2" id="KW-1185">Reference proteome</keyword>
<dbReference type="GeneID" id="97995479"/>
<dbReference type="InterPro" id="IPR038705">
    <property type="entry name" value="YabP_sf"/>
</dbReference>
<accession>A0A3E2B3H5</accession>
<evidence type="ECO:0000313" key="1">
    <source>
        <dbReference type="EMBL" id="RFT06537.1"/>
    </source>
</evidence>
<dbReference type="OrthoDB" id="9795125at2"/>
<dbReference type="NCBIfam" id="TIGR02892">
    <property type="entry name" value="spore_yabP"/>
    <property type="match status" value="1"/>
</dbReference>
<dbReference type="RefSeq" id="WP_021919355.1">
    <property type="nucleotide sequence ID" value="NZ_CAKXKJ010000025.1"/>
</dbReference>
<proteinExistence type="predicted"/>
<gene>
    <name evidence="1" type="primary">yabP</name>
    <name evidence="1" type="ORF">DV520_07015</name>
</gene>
<dbReference type="Proteomes" id="UP000260649">
    <property type="component" value="Unassembled WGS sequence"/>
</dbReference>
<evidence type="ECO:0000313" key="2">
    <source>
        <dbReference type="Proteomes" id="UP000260649"/>
    </source>
</evidence>
<dbReference type="InterPro" id="IPR022476">
    <property type="entry name" value="Spore_YabP/YqfC"/>
</dbReference>
<sequence>MSFDEKSPQTGGAAHRIVLDNRNRLTVSGVDGVESFDETSIVMSTAEGSLIIRGESLHIEKLSLDGGDLLVEGTVDSLTYEEEEPRQGSFLGRLFRG</sequence>
<dbReference type="Gene3D" id="2.60.40.2000">
    <property type="match status" value="1"/>
</dbReference>
<protein>
    <submittedName>
        <fullName evidence="1">Sporulation protein YabP</fullName>
    </submittedName>
</protein>
<reference evidence="1 2" key="1">
    <citation type="submission" date="2018-07" db="EMBL/GenBank/DDBJ databases">
        <title>GABA Modulating Bacteria of the Human Gut Microbiota.</title>
        <authorList>
            <person name="Strandwitz P."/>
            <person name="Kim K.H."/>
            <person name="Terekhova D."/>
            <person name="Liu J.K."/>
            <person name="Sharma A."/>
            <person name="Levering J."/>
            <person name="Mcdonald D."/>
            <person name="Dietrich D."/>
            <person name="Ramadhar T.R."/>
            <person name="Lekbua A."/>
            <person name="Mroue N."/>
            <person name="Liston C."/>
            <person name="Stewart E.J."/>
            <person name="Dubin M.J."/>
            <person name="Zengler K."/>
            <person name="Knight R."/>
            <person name="Gilbert J.A."/>
            <person name="Clardy J."/>
            <person name="Lewis K."/>
        </authorList>
    </citation>
    <scope>NUCLEOTIDE SEQUENCE [LARGE SCALE GENOMIC DNA]</scope>
    <source>
        <strain evidence="1 2">KLE1738</strain>
    </source>
</reference>
<dbReference type="Pfam" id="PF07873">
    <property type="entry name" value="YabP"/>
    <property type="match status" value="1"/>
</dbReference>
<organism evidence="1 2">
    <name type="scientific">Evtepia gabavorous</name>
    <dbReference type="NCBI Taxonomy" id="2211183"/>
    <lineage>
        <taxon>Bacteria</taxon>
        <taxon>Bacillati</taxon>
        <taxon>Bacillota</taxon>
        <taxon>Clostridia</taxon>
        <taxon>Eubacteriales</taxon>
        <taxon>Evtepia</taxon>
    </lineage>
</organism>
<dbReference type="AlphaFoldDB" id="A0A3E2B3H5"/>
<dbReference type="EMBL" id="QQRQ01000009">
    <property type="protein sequence ID" value="RFT06537.1"/>
    <property type="molecule type" value="Genomic_DNA"/>
</dbReference>
<dbReference type="GO" id="GO:0030435">
    <property type="term" value="P:sporulation resulting in formation of a cellular spore"/>
    <property type="evidence" value="ECO:0007669"/>
    <property type="project" value="InterPro"/>
</dbReference>
<name>A0A3E2B3H5_9FIRM</name>
<comment type="caution">
    <text evidence="1">The sequence shown here is derived from an EMBL/GenBank/DDBJ whole genome shotgun (WGS) entry which is preliminary data.</text>
</comment>